<dbReference type="InterPro" id="IPR005101">
    <property type="entry name" value="Cryptochr/Photolyase_FAD-bd"/>
</dbReference>
<evidence type="ECO:0000256" key="7">
    <source>
        <dbReference type="RuleBase" id="RU004182"/>
    </source>
</evidence>
<dbReference type="PROSITE" id="PS51645">
    <property type="entry name" value="PHR_CRY_ALPHA_BETA"/>
    <property type="match status" value="1"/>
</dbReference>
<evidence type="ECO:0000256" key="5">
    <source>
        <dbReference type="ARBA" id="ARBA00022991"/>
    </source>
</evidence>
<keyword evidence="4 6" id="KW-0274">FAD</keyword>
<dbReference type="PRINTS" id="PR00147">
    <property type="entry name" value="DNAPHOTLYASE"/>
</dbReference>
<dbReference type="GO" id="GO:0003677">
    <property type="term" value="F:DNA binding"/>
    <property type="evidence" value="ECO:0007669"/>
    <property type="project" value="TreeGrafter"/>
</dbReference>
<dbReference type="RefSeq" id="WP_039220160.1">
    <property type="nucleotide sequence ID" value="NZ_JWLW01000017.1"/>
</dbReference>
<comment type="caution">
    <text evidence="9">The sequence shown here is derived from an EMBL/GenBank/DDBJ whole genome shotgun (WGS) entry which is preliminary data.</text>
</comment>
<gene>
    <name evidence="9" type="ORF">RJ41_10240</name>
</gene>
<feature type="domain" description="Photolyase/cryptochrome alpha/beta" evidence="8">
    <location>
        <begin position="14"/>
        <end position="143"/>
    </location>
</feature>
<dbReference type="PANTHER" id="PTHR11455:SF9">
    <property type="entry name" value="CRYPTOCHROME CIRCADIAN CLOCK 5 ISOFORM X1"/>
    <property type="match status" value="1"/>
</dbReference>
<dbReference type="Gene3D" id="1.25.40.80">
    <property type="match status" value="1"/>
</dbReference>
<organism evidence="9 10">
    <name type="scientific">Alteromonas marina</name>
    <dbReference type="NCBI Taxonomy" id="203795"/>
    <lineage>
        <taxon>Bacteria</taxon>
        <taxon>Pseudomonadati</taxon>
        <taxon>Pseudomonadota</taxon>
        <taxon>Gammaproteobacteria</taxon>
        <taxon>Alteromonadales</taxon>
        <taxon>Alteromonadaceae</taxon>
        <taxon>Alteromonas/Salinimonas group</taxon>
        <taxon>Alteromonas</taxon>
    </lineage>
</organism>
<comment type="similarity">
    <text evidence="2">Belongs to the DNA photolyase class-1 family.</text>
</comment>
<evidence type="ECO:0000256" key="3">
    <source>
        <dbReference type="ARBA" id="ARBA00022630"/>
    </source>
</evidence>
<keyword evidence="10" id="KW-1185">Reference proteome</keyword>
<feature type="binding site" evidence="6">
    <location>
        <position position="256"/>
    </location>
    <ligand>
        <name>FAD</name>
        <dbReference type="ChEBI" id="CHEBI:57692"/>
    </ligand>
</feature>
<dbReference type="SUPFAM" id="SSF52425">
    <property type="entry name" value="Cryptochrome/photolyase, N-terminal domain"/>
    <property type="match status" value="1"/>
</dbReference>
<dbReference type="EMBL" id="JWLW01000017">
    <property type="protein sequence ID" value="KHT52346.1"/>
    <property type="molecule type" value="Genomic_DNA"/>
</dbReference>
<evidence type="ECO:0000256" key="4">
    <source>
        <dbReference type="ARBA" id="ARBA00022827"/>
    </source>
</evidence>
<dbReference type="InterPro" id="IPR002081">
    <property type="entry name" value="Cryptochrome/DNA_photolyase_1"/>
</dbReference>
<dbReference type="Gene3D" id="1.10.579.10">
    <property type="entry name" value="DNA Cyclobutane Dipyrimidine Photolyase, subunit A, domain 3"/>
    <property type="match status" value="1"/>
</dbReference>
<dbReference type="Pfam" id="PF00875">
    <property type="entry name" value="DNA_photolyase"/>
    <property type="match status" value="1"/>
</dbReference>
<accession>A0A0B3Y7R0</accession>
<evidence type="ECO:0000313" key="10">
    <source>
        <dbReference type="Proteomes" id="UP000031197"/>
    </source>
</evidence>
<comment type="similarity">
    <text evidence="7">Belongs to the DNA photolyase family.</text>
</comment>
<dbReference type="Proteomes" id="UP000031197">
    <property type="component" value="Unassembled WGS sequence"/>
</dbReference>
<proteinExistence type="inferred from homology"/>
<dbReference type="InterPro" id="IPR006050">
    <property type="entry name" value="DNA_photolyase_N"/>
</dbReference>
<evidence type="ECO:0000256" key="1">
    <source>
        <dbReference type="ARBA" id="ARBA00001932"/>
    </source>
</evidence>
<dbReference type="InterPro" id="IPR036155">
    <property type="entry name" value="Crypto/Photolyase_N_sf"/>
</dbReference>
<keyword evidence="5 7" id="KW-0157">Chromophore</keyword>
<evidence type="ECO:0000256" key="2">
    <source>
        <dbReference type="ARBA" id="ARBA00005862"/>
    </source>
</evidence>
<dbReference type="PANTHER" id="PTHR11455">
    <property type="entry name" value="CRYPTOCHROME"/>
    <property type="match status" value="1"/>
</dbReference>
<reference evidence="9 10" key="1">
    <citation type="submission" date="2014-12" db="EMBL/GenBank/DDBJ databases">
        <title>Genome sequencing of Alteromonas marina AD001.</title>
        <authorList>
            <person name="Adrian T.G.S."/>
            <person name="Chan K.G."/>
        </authorList>
    </citation>
    <scope>NUCLEOTIDE SEQUENCE [LARGE SCALE GENOMIC DNA]</scope>
    <source>
        <strain evidence="9 10">AD001</strain>
    </source>
</reference>
<dbReference type="GO" id="GO:0009416">
    <property type="term" value="P:response to light stimulus"/>
    <property type="evidence" value="ECO:0007669"/>
    <property type="project" value="TreeGrafter"/>
</dbReference>
<dbReference type="InterPro" id="IPR014729">
    <property type="entry name" value="Rossmann-like_a/b/a_fold"/>
</dbReference>
<sequence length="554" mass="64939">MVSNECKGADSIERVTVIWLKRDLRLRDHEPFYRAVEAGEKLLPLFCWEPSVIADPHMDIRHWRFMQQSVDDINSQLPSHTRVLTLHCEVIEALELIAQNYNIGAVRSYQEIGLEVTHNRDVVVSKYLKSKAISFTEYQYGAVLRGLPHRTHWQQNWERHFAAATYDFDIEAAKWVNWREHASLKKASKSIEEIAELKYFPSDRPKDYSDRGECNVYKSEYTKNEVASDIASMQPGGEKRAWQVLKNFFSHRGQYYHQHISKPEYARRACSRLSPYLAWGNISIKQVYQSVQLEKQAKKALPTSQRKQWSRALSALTSRLHWHCHFIQKFESEASIEWRPMNSAYEKFPFIDGPEAERRFYRWSTGRTGYPLVDACMRALKHTGYINFRMRAMVTSFLCHHLNVHWLKAAHYLASQFLDFEPGIHYPQIQMQASVTGIHTVRLYNPATQSQKLDPEGVFIKKWVPELASLPNEAVHAPYLLPPLEAQMLDFNIDRDYIAPIIDISQNNRMTAKRLWDFRERDDVIEEAQRIVRRHTMQNSPSRAWLNNKVNKTT</sequence>
<dbReference type="SUPFAM" id="SSF48173">
    <property type="entry name" value="Cryptochrome/photolyase FAD-binding domain"/>
    <property type="match status" value="1"/>
</dbReference>
<comment type="cofactor">
    <cofactor evidence="6">
        <name>FAD</name>
        <dbReference type="ChEBI" id="CHEBI:57692"/>
    </cofactor>
    <text evidence="6">Binds 1 FAD per subunit.</text>
</comment>
<dbReference type="GO" id="GO:0006139">
    <property type="term" value="P:nucleobase-containing compound metabolic process"/>
    <property type="evidence" value="ECO:0007669"/>
    <property type="project" value="UniProtKB-ARBA"/>
</dbReference>
<dbReference type="GO" id="GO:0071949">
    <property type="term" value="F:FAD binding"/>
    <property type="evidence" value="ECO:0007669"/>
    <property type="project" value="TreeGrafter"/>
</dbReference>
<dbReference type="AlphaFoldDB" id="A0A0B3Y7R0"/>
<dbReference type="OrthoDB" id="9772484at2"/>
<dbReference type="PROSITE" id="PS00394">
    <property type="entry name" value="DNA_PHOTOLYASES_1_1"/>
    <property type="match status" value="1"/>
</dbReference>
<dbReference type="InterPro" id="IPR036134">
    <property type="entry name" value="Crypto/Photolyase_FAD-like_sf"/>
</dbReference>
<keyword evidence="3 6" id="KW-0285">Flavoprotein</keyword>
<evidence type="ECO:0000256" key="6">
    <source>
        <dbReference type="PIRSR" id="PIRSR602081-1"/>
    </source>
</evidence>
<comment type="cofactor">
    <cofactor evidence="1">
        <name>(6R)-5,10-methylene-5,6,7,8-tetrahydrofolate</name>
        <dbReference type="ChEBI" id="CHEBI:15636"/>
    </cofactor>
</comment>
<evidence type="ECO:0000259" key="8">
    <source>
        <dbReference type="PROSITE" id="PS51645"/>
    </source>
</evidence>
<dbReference type="InterPro" id="IPR018394">
    <property type="entry name" value="DNA_photolyase_1_CS_C"/>
</dbReference>
<dbReference type="Pfam" id="PF03441">
    <property type="entry name" value="FAD_binding_7"/>
    <property type="match status" value="1"/>
</dbReference>
<evidence type="ECO:0000313" key="9">
    <source>
        <dbReference type="EMBL" id="KHT52346.1"/>
    </source>
</evidence>
<protein>
    <recommendedName>
        <fullName evidence="8">Photolyase/cryptochrome alpha/beta domain-containing protein</fullName>
    </recommendedName>
</protein>
<name>A0A0B3Y7R0_9ALTE</name>
<dbReference type="GO" id="GO:0006950">
    <property type="term" value="P:response to stress"/>
    <property type="evidence" value="ECO:0007669"/>
    <property type="project" value="UniProtKB-ARBA"/>
</dbReference>
<dbReference type="Gene3D" id="3.40.50.620">
    <property type="entry name" value="HUPs"/>
    <property type="match status" value="1"/>
</dbReference>
<dbReference type="GO" id="GO:0003904">
    <property type="term" value="F:deoxyribodipyrimidine photo-lyase activity"/>
    <property type="evidence" value="ECO:0007669"/>
    <property type="project" value="TreeGrafter"/>
</dbReference>